<feature type="non-terminal residue" evidence="1">
    <location>
        <position position="1"/>
    </location>
</feature>
<sequence length="98" mass="11163">MKTMVVIPRPEGNGPVEAPIEKFTQPRIPAASAEINYSAKTNGSKEYHLSPEQVEHNDRLVKKWALESAIEWVSPTKEAWIDNELLGLADKFVKWIYK</sequence>
<dbReference type="EMBL" id="LAZR01064388">
    <property type="protein sequence ID" value="KKK57626.1"/>
    <property type="molecule type" value="Genomic_DNA"/>
</dbReference>
<name>A0A0F8ZC27_9ZZZZ</name>
<comment type="caution">
    <text evidence="1">The sequence shown here is derived from an EMBL/GenBank/DDBJ whole genome shotgun (WGS) entry which is preliminary data.</text>
</comment>
<proteinExistence type="predicted"/>
<evidence type="ECO:0000313" key="1">
    <source>
        <dbReference type="EMBL" id="KKK57626.1"/>
    </source>
</evidence>
<organism evidence="1">
    <name type="scientific">marine sediment metagenome</name>
    <dbReference type="NCBI Taxonomy" id="412755"/>
    <lineage>
        <taxon>unclassified sequences</taxon>
        <taxon>metagenomes</taxon>
        <taxon>ecological metagenomes</taxon>
    </lineage>
</organism>
<dbReference type="AlphaFoldDB" id="A0A0F8ZC27"/>
<gene>
    <name evidence="1" type="ORF">LCGC14_3052610</name>
</gene>
<reference evidence="1" key="1">
    <citation type="journal article" date="2015" name="Nature">
        <title>Complex archaea that bridge the gap between prokaryotes and eukaryotes.</title>
        <authorList>
            <person name="Spang A."/>
            <person name="Saw J.H."/>
            <person name="Jorgensen S.L."/>
            <person name="Zaremba-Niedzwiedzka K."/>
            <person name="Martijn J."/>
            <person name="Lind A.E."/>
            <person name="van Eijk R."/>
            <person name="Schleper C."/>
            <person name="Guy L."/>
            <person name="Ettema T.J."/>
        </authorList>
    </citation>
    <scope>NUCLEOTIDE SEQUENCE</scope>
</reference>
<accession>A0A0F8ZC27</accession>
<protein>
    <submittedName>
        <fullName evidence="1">Uncharacterized protein</fullName>
    </submittedName>
</protein>